<dbReference type="Gene3D" id="1.20.5.1930">
    <property type="match status" value="1"/>
</dbReference>
<feature type="transmembrane region" description="Helical" evidence="9">
    <location>
        <begin position="148"/>
        <end position="166"/>
    </location>
</feature>
<keyword evidence="9" id="KW-1133">Transmembrane helix</keyword>
<keyword evidence="5" id="KW-0547">Nucleotide-binding</keyword>
<keyword evidence="7" id="KW-0067">ATP-binding</keyword>
<evidence type="ECO:0000256" key="2">
    <source>
        <dbReference type="ARBA" id="ARBA00012438"/>
    </source>
</evidence>
<evidence type="ECO:0000256" key="7">
    <source>
        <dbReference type="ARBA" id="ARBA00022840"/>
    </source>
</evidence>
<comment type="catalytic activity">
    <reaction evidence="1">
        <text>ATP + protein L-histidine = ADP + protein N-phospho-L-histidine.</text>
        <dbReference type="EC" id="2.7.13.3"/>
    </reaction>
</comment>
<evidence type="ECO:0000256" key="1">
    <source>
        <dbReference type="ARBA" id="ARBA00000085"/>
    </source>
</evidence>
<keyword evidence="3" id="KW-0597">Phosphoprotein</keyword>
<evidence type="ECO:0000256" key="8">
    <source>
        <dbReference type="ARBA" id="ARBA00023012"/>
    </source>
</evidence>
<keyword evidence="9" id="KW-0812">Transmembrane</keyword>
<proteinExistence type="predicted"/>
<accession>A0ABY5KRC8</accession>
<feature type="transmembrane region" description="Helical" evidence="9">
    <location>
        <begin position="122"/>
        <end position="142"/>
    </location>
</feature>
<dbReference type="InterPro" id="IPR050482">
    <property type="entry name" value="Sensor_HK_TwoCompSys"/>
</dbReference>
<dbReference type="Pfam" id="PF07730">
    <property type="entry name" value="HisKA_3"/>
    <property type="match status" value="1"/>
</dbReference>
<dbReference type="PANTHER" id="PTHR24421:SF10">
    <property type="entry name" value="NITRATE_NITRITE SENSOR PROTEIN NARQ"/>
    <property type="match status" value="1"/>
</dbReference>
<evidence type="ECO:0000259" key="10">
    <source>
        <dbReference type="Pfam" id="PF07730"/>
    </source>
</evidence>
<organism evidence="11 12">
    <name type="scientific">Cellulomonas xiejunii</name>
    <dbReference type="NCBI Taxonomy" id="2968083"/>
    <lineage>
        <taxon>Bacteria</taxon>
        <taxon>Bacillati</taxon>
        <taxon>Actinomycetota</taxon>
        <taxon>Actinomycetes</taxon>
        <taxon>Micrococcales</taxon>
        <taxon>Cellulomonadaceae</taxon>
        <taxon>Cellulomonas</taxon>
    </lineage>
</organism>
<keyword evidence="12" id="KW-1185">Reference proteome</keyword>
<dbReference type="Gene3D" id="3.30.565.10">
    <property type="entry name" value="Histidine kinase-like ATPase, C-terminal domain"/>
    <property type="match status" value="1"/>
</dbReference>
<keyword evidence="9" id="KW-0472">Membrane</keyword>
<gene>
    <name evidence="11" type="ORF">NP048_02155</name>
</gene>
<dbReference type="InterPro" id="IPR036890">
    <property type="entry name" value="HATPase_C_sf"/>
</dbReference>
<evidence type="ECO:0000256" key="9">
    <source>
        <dbReference type="SAM" id="Phobius"/>
    </source>
</evidence>
<evidence type="ECO:0000256" key="5">
    <source>
        <dbReference type="ARBA" id="ARBA00022741"/>
    </source>
</evidence>
<evidence type="ECO:0000256" key="3">
    <source>
        <dbReference type="ARBA" id="ARBA00022553"/>
    </source>
</evidence>
<evidence type="ECO:0000313" key="12">
    <source>
        <dbReference type="Proteomes" id="UP001316384"/>
    </source>
</evidence>
<protein>
    <recommendedName>
        <fullName evidence="2">histidine kinase</fullName>
        <ecNumber evidence="2">2.7.13.3</ecNumber>
    </recommendedName>
</protein>
<evidence type="ECO:0000256" key="4">
    <source>
        <dbReference type="ARBA" id="ARBA00022679"/>
    </source>
</evidence>
<dbReference type="Proteomes" id="UP001316384">
    <property type="component" value="Chromosome"/>
</dbReference>
<feature type="transmembrane region" description="Helical" evidence="9">
    <location>
        <begin position="24"/>
        <end position="44"/>
    </location>
</feature>
<dbReference type="EMBL" id="CP101987">
    <property type="protein sequence ID" value="UUI72294.1"/>
    <property type="molecule type" value="Genomic_DNA"/>
</dbReference>
<feature type="transmembrane region" description="Helical" evidence="9">
    <location>
        <begin position="98"/>
        <end position="115"/>
    </location>
</feature>
<feature type="domain" description="Signal transduction histidine kinase subgroup 3 dimerisation and phosphoacceptor" evidence="10">
    <location>
        <begin position="190"/>
        <end position="254"/>
    </location>
</feature>
<dbReference type="SUPFAM" id="SSF55874">
    <property type="entry name" value="ATPase domain of HSP90 chaperone/DNA topoisomerase II/histidine kinase"/>
    <property type="match status" value="1"/>
</dbReference>
<dbReference type="EC" id="2.7.13.3" evidence="2"/>
<evidence type="ECO:0000256" key="6">
    <source>
        <dbReference type="ARBA" id="ARBA00022777"/>
    </source>
</evidence>
<evidence type="ECO:0000313" key="11">
    <source>
        <dbReference type="EMBL" id="UUI72294.1"/>
    </source>
</evidence>
<sequence length="388" mass="40813">MAPDDGRARPAPRRRFVLGRTTRLDLFLALAGLAVSALEWWVALTAGGDVHDVVLAAASTGLSGCLLLRNARPVAVGVVTTGLLAALAMNQALADRVLSTSVLLLATPLVLISVTRGARSGAVGAVALAVGVVGSAVSPVVQVSEAPLWTYTAHVALLVAVWLWAWRRRQDAAARRREVAANVALARAQERNRLSAELHDVLGHSLTVIHAQANAELARRPGPGEQAAALESIRDIAKASLRDVRLLVGALRDAVDTLPVRLVALDDIVRTARAAGLVVTAHLPDRATLQQWDDELSPALALTLARCLQEGLTNMLRHGRPGGAASVALSRDVEGIRMTMSNTTGSQADRGAGVGLVGLRERARAHGGEVRAVHDGDRFVLDVRLPVA</sequence>
<keyword evidence="8" id="KW-0902">Two-component regulatory system</keyword>
<name>A0ABY5KRC8_9CELL</name>
<keyword evidence="4" id="KW-0808">Transferase</keyword>
<dbReference type="RefSeq" id="WP_227577857.1">
    <property type="nucleotide sequence ID" value="NZ_CP101987.1"/>
</dbReference>
<dbReference type="PANTHER" id="PTHR24421">
    <property type="entry name" value="NITRATE/NITRITE SENSOR PROTEIN NARX-RELATED"/>
    <property type="match status" value="1"/>
</dbReference>
<dbReference type="InterPro" id="IPR011712">
    <property type="entry name" value="Sig_transdc_His_kin_sub3_dim/P"/>
</dbReference>
<dbReference type="GO" id="GO:0016301">
    <property type="term" value="F:kinase activity"/>
    <property type="evidence" value="ECO:0007669"/>
    <property type="project" value="UniProtKB-KW"/>
</dbReference>
<reference evidence="11 12" key="1">
    <citation type="submission" date="2022-07" db="EMBL/GenBank/DDBJ databases">
        <title>Novel species in genus cellulomonas.</title>
        <authorList>
            <person name="Ye L."/>
        </authorList>
    </citation>
    <scope>NUCLEOTIDE SEQUENCE [LARGE SCALE GENOMIC DNA]</scope>
    <source>
        <strain evidence="12">zg-B89</strain>
    </source>
</reference>
<keyword evidence="6 11" id="KW-0418">Kinase</keyword>